<evidence type="ECO:0000259" key="9">
    <source>
        <dbReference type="Pfam" id="PF06807"/>
    </source>
</evidence>
<dbReference type="SUPFAM" id="SSF52540">
    <property type="entry name" value="P-loop containing nucleoside triphosphate hydrolases"/>
    <property type="match status" value="1"/>
</dbReference>
<keyword evidence="5 8" id="KW-0547">Nucleotide-binding</keyword>
<evidence type="ECO:0000256" key="2">
    <source>
        <dbReference type="ARBA" id="ARBA00018706"/>
    </source>
</evidence>
<feature type="domain" description="Clp1 P-loop" evidence="11">
    <location>
        <begin position="154"/>
        <end position="356"/>
    </location>
</feature>
<dbReference type="InterPro" id="IPR045116">
    <property type="entry name" value="Clp1/Grc3"/>
</dbReference>
<dbReference type="PANTHER" id="PTHR12755:SF6">
    <property type="entry name" value="POLYRIBONUCLEOTIDE 5'-HYDROXYL-KINASE CLP1"/>
    <property type="match status" value="1"/>
</dbReference>
<dbReference type="Gene3D" id="2.40.30.330">
    <property type="entry name" value="Pre-mRNA cleavage complex subunit Clp1, C-terminal domain"/>
    <property type="match status" value="1"/>
</dbReference>
<dbReference type="STRING" id="1382522.W6MUK6"/>
<dbReference type="EMBL" id="HG793126">
    <property type="protein sequence ID" value="CDK25710.1"/>
    <property type="molecule type" value="Genomic_DNA"/>
</dbReference>
<reference evidence="12" key="2">
    <citation type="submission" date="2014-02" db="EMBL/GenBank/DDBJ databases">
        <title>Complete DNA sequence of /Kuraishia capsulata/ illustrates novel genomic features among budding yeasts (/Saccharomycotina/).</title>
        <authorList>
            <person name="Morales L."/>
            <person name="Noel B."/>
            <person name="Porcel B."/>
            <person name="Marcet-Houben M."/>
            <person name="Hullo M-F."/>
            <person name="Sacerdot C."/>
            <person name="Tekaia F."/>
            <person name="Leh-Louis V."/>
            <person name="Despons L."/>
            <person name="Khanna V."/>
            <person name="Aury J-M."/>
            <person name="Barbe V."/>
            <person name="Couloux A."/>
            <person name="Labadie K."/>
            <person name="Pelletier E."/>
            <person name="Souciet J-L."/>
            <person name="Boekhout T."/>
            <person name="Gabaldon T."/>
            <person name="Wincker P."/>
            <person name="Dujon B."/>
        </authorList>
    </citation>
    <scope>NUCLEOTIDE SEQUENCE</scope>
    <source>
        <strain evidence="12">CBS 1993</strain>
    </source>
</reference>
<dbReference type="InterPro" id="IPR027417">
    <property type="entry name" value="P-loop_NTPase"/>
</dbReference>
<reference evidence="12" key="1">
    <citation type="submission" date="2013-12" db="EMBL/GenBank/DDBJ databases">
        <authorList>
            <person name="Genoscope - CEA"/>
        </authorList>
    </citation>
    <scope>NUCLEOTIDE SEQUENCE</scope>
    <source>
        <strain evidence="12">CBS 1993</strain>
    </source>
</reference>
<dbReference type="GO" id="GO:0051731">
    <property type="term" value="F:polynucleotide 5'-hydroxyl-kinase activity"/>
    <property type="evidence" value="ECO:0007669"/>
    <property type="project" value="InterPro"/>
</dbReference>
<dbReference type="Pfam" id="PF16573">
    <property type="entry name" value="CLP1_N"/>
    <property type="match status" value="1"/>
</dbReference>
<feature type="domain" description="Clp1 N-terminal" evidence="10">
    <location>
        <begin position="42"/>
        <end position="134"/>
    </location>
</feature>
<keyword evidence="7 8" id="KW-0539">Nucleus</keyword>
<feature type="binding site" evidence="8">
    <location>
        <position position="88"/>
    </location>
    <ligand>
        <name>ATP</name>
        <dbReference type="ChEBI" id="CHEBI:30616"/>
    </ligand>
</feature>
<evidence type="ECO:0000256" key="6">
    <source>
        <dbReference type="ARBA" id="ARBA00022840"/>
    </source>
</evidence>
<evidence type="ECO:0000313" key="13">
    <source>
        <dbReference type="Proteomes" id="UP000019384"/>
    </source>
</evidence>
<keyword evidence="13" id="KW-1185">Reference proteome</keyword>
<comment type="similarity">
    <text evidence="8">Belongs to the Clp1 family. Clp1 subfamily.</text>
</comment>
<comment type="subcellular location">
    <subcellularLocation>
        <location evidence="1 8">Nucleus</location>
    </subcellularLocation>
</comment>
<comment type="subunit">
    <text evidence="8">Component of a pre-mRNA cleavage factor complex. Interacts directly with PCF11.</text>
</comment>
<proteinExistence type="inferred from homology"/>
<evidence type="ECO:0000256" key="3">
    <source>
        <dbReference type="ARBA" id="ARBA00019824"/>
    </source>
</evidence>
<keyword evidence="6 8" id="KW-0067">ATP-binding</keyword>
<sequence length="509" mass="56378">MSIPGLQGIISADTLAPHIDTSSALVPSGSATALPNAKTVEISAFSEWRFELGSSSDKLRVRLVAGEAEMFGTELSSNMEYSFTGAMKTCIFTFKGCTIEYAGCELSSEYVSDESCMTNYLNLHFALERLRKEASTYNETSTDKRLGPKVLIVGNKDSGKTSLAKILTAYATKMDRQPILVNLDPSTANFSIPGMLTGTTISDIMNVENVNLGETITTGPTFYHQKQPIVKCFGLESFSDNDKLYKYEISQLGISVLSRLRNDQVVGESGLVVDTPAFKITDYELIENIISDFEIDVLIVIGHERLFVDLKKKLIKPSNQNRLTVLKMPKSSGCVDLDDKFSRDLQQRCIREYFYGIEKQVLSPFSIMANLKDLIIFKPVEPNGMFGSSGLSFLSGDMEEDEDIKTEPNAQLKFTEYSKLLERITEPTAEILSNAVLAMVNPSGLDLNRFAYTDDEQALIEDTVNTSVVGFTYAVSVDDTKGKARFVVPSPANQMPSKVLILTKFRYHE</sequence>
<dbReference type="Pfam" id="PF06807">
    <property type="entry name" value="Clp1"/>
    <property type="match status" value="1"/>
</dbReference>
<dbReference type="Gene3D" id="2.60.120.1030">
    <property type="entry name" value="Clp1, DNA binding domain"/>
    <property type="match status" value="1"/>
</dbReference>
<dbReference type="AlphaFoldDB" id="W6MUK6"/>
<evidence type="ECO:0000256" key="1">
    <source>
        <dbReference type="ARBA" id="ARBA00004123"/>
    </source>
</evidence>
<accession>W6MUK6</accession>
<dbReference type="InterPro" id="IPR028606">
    <property type="entry name" value="Clp1"/>
</dbReference>
<dbReference type="InterPro" id="IPR010655">
    <property type="entry name" value="Clp1_C"/>
</dbReference>
<dbReference type="OrthoDB" id="258143at2759"/>
<evidence type="ECO:0000256" key="7">
    <source>
        <dbReference type="ARBA" id="ARBA00023242"/>
    </source>
</evidence>
<dbReference type="Pfam" id="PF16575">
    <property type="entry name" value="CLP1_P"/>
    <property type="match status" value="1"/>
</dbReference>
<dbReference type="InterPro" id="IPR038238">
    <property type="entry name" value="Clp1_C_sf"/>
</dbReference>
<dbReference type="InterPro" id="IPR032324">
    <property type="entry name" value="Clp1_N"/>
</dbReference>
<dbReference type="PANTHER" id="PTHR12755">
    <property type="entry name" value="CLEAVAGE/POLYADENYLATION FACTOR IA SUBUNIT CLP1P"/>
    <property type="match status" value="1"/>
</dbReference>
<comment type="function">
    <text evidence="8">Required for endonucleolytic cleavage during polyadenylation-dependent pre-mRNA 3'-end formation.</text>
</comment>
<dbReference type="GO" id="GO:0031124">
    <property type="term" value="P:mRNA 3'-end processing"/>
    <property type="evidence" value="ECO:0007669"/>
    <property type="project" value="UniProtKB-UniRule"/>
</dbReference>
<dbReference type="InterPro" id="IPR032319">
    <property type="entry name" value="CLP1_P"/>
</dbReference>
<evidence type="ECO:0000256" key="8">
    <source>
        <dbReference type="HAMAP-Rule" id="MF_03035"/>
    </source>
</evidence>
<feature type="binding site" evidence="8">
    <location>
        <begin position="157"/>
        <end position="162"/>
    </location>
    <ligand>
        <name>ATP</name>
        <dbReference type="ChEBI" id="CHEBI:30616"/>
    </ligand>
</feature>
<evidence type="ECO:0000256" key="5">
    <source>
        <dbReference type="ARBA" id="ARBA00022741"/>
    </source>
</evidence>
<evidence type="ECO:0000313" key="12">
    <source>
        <dbReference type="EMBL" id="CDK25710.1"/>
    </source>
</evidence>
<evidence type="ECO:0000259" key="11">
    <source>
        <dbReference type="Pfam" id="PF16575"/>
    </source>
</evidence>
<keyword evidence="4 8" id="KW-0507">mRNA processing</keyword>
<feature type="binding site" evidence="8">
    <location>
        <position position="47"/>
    </location>
    <ligand>
        <name>ATP</name>
        <dbReference type="ChEBI" id="CHEBI:30616"/>
    </ligand>
</feature>
<name>W6MUK6_9ASCO</name>
<feature type="domain" description="Clp1 C-terminal" evidence="9">
    <location>
        <begin position="362"/>
        <end position="509"/>
    </location>
</feature>
<protein>
    <recommendedName>
        <fullName evidence="3">Polynucleotide 5'-hydroxyl-kinase GRC3</fullName>
    </recommendedName>
    <alternativeName>
        <fullName evidence="2">Polynucleotide 5'-hydroxyl-kinase grc3</fullName>
    </alternativeName>
</protein>
<dbReference type="GO" id="GO:0005524">
    <property type="term" value="F:ATP binding"/>
    <property type="evidence" value="ECO:0007669"/>
    <property type="project" value="UniProtKB-UniRule"/>
</dbReference>
<evidence type="ECO:0000256" key="4">
    <source>
        <dbReference type="ARBA" id="ARBA00022664"/>
    </source>
</evidence>
<dbReference type="Gene3D" id="3.40.50.300">
    <property type="entry name" value="P-loop containing nucleotide triphosphate hydrolases"/>
    <property type="match status" value="1"/>
</dbReference>
<dbReference type="HAMAP" id="MF_03035">
    <property type="entry name" value="Clp1"/>
    <property type="match status" value="1"/>
</dbReference>
<dbReference type="GO" id="GO:0005849">
    <property type="term" value="C:mRNA cleavage factor complex"/>
    <property type="evidence" value="ECO:0007669"/>
    <property type="project" value="UniProtKB-UniRule"/>
</dbReference>
<dbReference type="InterPro" id="IPR038239">
    <property type="entry name" value="Clp1_N_sf"/>
</dbReference>
<dbReference type="GO" id="GO:0006388">
    <property type="term" value="P:tRNA splicing, via endonucleolytic cleavage and ligation"/>
    <property type="evidence" value="ECO:0007669"/>
    <property type="project" value="TreeGrafter"/>
</dbReference>
<gene>
    <name evidence="8" type="primary">CLP1</name>
    <name evidence="12" type="ORF">KUCA_T00001680001</name>
</gene>
<dbReference type="HOGENOM" id="CLU_018195_3_0_1"/>
<organism evidence="12 13">
    <name type="scientific">Kuraishia capsulata CBS 1993</name>
    <dbReference type="NCBI Taxonomy" id="1382522"/>
    <lineage>
        <taxon>Eukaryota</taxon>
        <taxon>Fungi</taxon>
        <taxon>Dikarya</taxon>
        <taxon>Ascomycota</taxon>
        <taxon>Saccharomycotina</taxon>
        <taxon>Pichiomycetes</taxon>
        <taxon>Pichiales</taxon>
        <taxon>Pichiaceae</taxon>
        <taxon>Kuraishia</taxon>
    </lineage>
</organism>
<evidence type="ECO:0000259" key="10">
    <source>
        <dbReference type="Pfam" id="PF16573"/>
    </source>
</evidence>
<dbReference type="Proteomes" id="UP000019384">
    <property type="component" value="Unassembled WGS sequence"/>
</dbReference>